<keyword evidence="14" id="KW-1185">Reference proteome</keyword>
<dbReference type="AlphaFoldDB" id="A0AAU9TAX2"/>
<evidence type="ECO:0000256" key="10">
    <source>
        <dbReference type="SAM" id="Phobius"/>
    </source>
</evidence>
<evidence type="ECO:0000256" key="6">
    <source>
        <dbReference type="ARBA" id="ARBA00023136"/>
    </source>
</evidence>
<accession>A0AAU9TAX2</accession>
<evidence type="ECO:0000256" key="9">
    <source>
        <dbReference type="ARBA" id="ARBA00048679"/>
    </source>
</evidence>
<name>A0AAU9TAX2_THLAR</name>
<evidence type="ECO:0000256" key="11">
    <source>
        <dbReference type="SAM" id="SignalP"/>
    </source>
</evidence>
<dbReference type="GO" id="GO:0004674">
    <property type="term" value="F:protein serine/threonine kinase activity"/>
    <property type="evidence" value="ECO:0007669"/>
    <property type="project" value="UniProtKB-KW"/>
</dbReference>
<comment type="catalytic activity">
    <reaction evidence="8">
        <text>L-threonyl-[protein] + ATP = O-phospho-L-threonyl-[protein] + ADP + H(+)</text>
        <dbReference type="Rhea" id="RHEA:46608"/>
        <dbReference type="Rhea" id="RHEA-COMP:11060"/>
        <dbReference type="Rhea" id="RHEA-COMP:11605"/>
        <dbReference type="ChEBI" id="CHEBI:15378"/>
        <dbReference type="ChEBI" id="CHEBI:30013"/>
        <dbReference type="ChEBI" id="CHEBI:30616"/>
        <dbReference type="ChEBI" id="CHEBI:61977"/>
        <dbReference type="ChEBI" id="CHEBI:456216"/>
        <dbReference type="EC" id="2.7.11.1"/>
    </reaction>
</comment>
<keyword evidence="6 10" id="KW-0472">Membrane</keyword>
<dbReference type="Pfam" id="PF14380">
    <property type="entry name" value="WAK_assoc"/>
    <property type="match status" value="1"/>
</dbReference>
<keyword evidence="7" id="KW-0325">Glycoprotein</keyword>
<dbReference type="PANTHER" id="PTHR33138:SF72">
    <property type="entry name" value="WALL-ASSOCIATED RECEPTOR KINASE CARBOXY-TERMINAL PROTEIN"/>
    <property type="match status" value="1"/>
</dbReference>
<feature type="chain" id="PRO_5043403985" description="non-specific serine/threonine protein kinase" evidence="11">
    <location>
        <begin position="24"/>
        <end position="602"/>
    </location>
</feature>
<evidence type="ECO:0000313" key="14">
    <source>
        <dbReference type="Proteomes" id="UP000836841"/>
    </source>
</evidence>
<evidence type="ECO:0000256" key="1">
    <source>
        <dbReference type="ARBA" id="ARBA00004479"/>
    </source>
</evidence>
<evidence type="ECO:0000256" key="4">
    <source>
        <dbReference type="ARBA" id="ARBA00022729"/>
    </source>
</evidence>
<protein>
    <recommendedName>
        <fullName evidence="2">non-specific serine/threonine protein kinase</fullName>
        <ecNumber evidence="2">2.7.11.1</ecNumber>
    </recommendedName>
</protein>
<dbReference type="PROSITE" id="PS51782">
    <property type="entry name" value="LYSM"/>
    <property type="match status" value="1"/>
</dbReference>
<dbReference type="InterPro" id="IPR025287">
    <property type="entry name" value="WAK_GUB"/>
</dbReference>
<dbReference type="Gene3D" id="3.10.350.10">
    <property type="entry name" value="LysM domain"/>
    <property type="match status" value="1"/>
</dbReference>
<proteinExistence type="predicted"/>
<organism evidence="13 14">
    <name type="scientific">Thlaspi arvense</name>
    <name type="common">Field penny-cress</name>
    <dbReference type="NCBI Taxonomy" id="13288"/>
    <lineage>
        <taxon>Eukaryota</taxon>
        <taxon>Viridiplantae</taxon>
        <taxon>Streptophyta</taxon>
        <taxon>Embryophyta</taxon>
        <taxon>Tracheophyta</taxon>
        <taxon>Spermatophyta</taxon>
        <taxon>Magnoliopsida</taxon>
        <taxon>eudicotyledons</taxon>
        <taxon>Gunneridae</taxon>
        <taxon>Pentapetalae</taxon>
        <taxon>rosids</taxon>
        <taxon>malvids</taxon>
        <taxon>Brassicales</taxon>
        <taxon>Brassicaceae</taxon>
        <taxon>Thlaspideae</taxon>
        <taxon>Thlaspi</taxon>
    </lineage>
</organism>
<dbReference type="Pfam" id="PF01476">
    <property type="entry name" value="LysM"/>
    <property type="match status" value="1"/>
</dbReference>
<evidence type="ECO:0000256" key="3">
    <source>
        <dbReference type="ARBA" id="ARBA00022692"/>
    </source>
</evidence>
<dbReference type="EMBL" id="OU466863">
    <property type="protein sequence ID" value="CAH2079716.1"/>
    <property type="molecule type" value="Genomic_DNA"/>
</dbReference>
<evidence type="ECO:0000256" key="2">
    <source>
        <dbReference type="ARBA" id="ARBA00012513"/>
    </source>
</evidence>
<dbReference type="PANTHER" id="PTHR33138">
    <property type="entry name" value="OS01G0690200 PROTEIN"/>
    <property type="match status" value="1"/>
</dbReference>
<dbReference type="InterPro" id="IPR036779">
    <property type="entry name" value="LysM_dom_sf"/>
</dbReference>
<evidence type="ECO:0000256" key="7">
    <source>
        <dbReference type="ARBA" id="ARBA00023180"/>
    </source>
</evidence>
<keyword evidence="4 11" id="KW-0732">Signal</keyword>
<evidence type="ECO:0000256" key="5">
    <source>
        <dbReference type="ARBA" id="ARBA00022989"/>
    </source>
</evidence>
<dbReference type="Proteomes" id="UP000836841">
    <property type="component" value="Chromosome 7"/>
</dbReference>
<comment type="catalytic activity">
    <reaction evidence="9">
        <text>L-seryl-[protein] + ATP = O-phospho-L-seryl-[protein] + ADP + H(+)</text>
        <dbReference type="Rhea" id="RHEA:17989"/>
        <dbReference type="Rhea" id="RHEA-COMP:9863"/>
        <dbReference type="Rhea" id="RHEA-COMP:11604"/>
        <dbReference type="ChEBI" id="CHEBI:15378"/>
        <dbReference type="ChEBI" id="CHEBI:29999"/>
        <dbReference type="ChEBI" id="CHEBI:30616"/>
        <dbReference type="ChEBI" id="CHEBI:83421"/>
        <dbReference type="ChEBI" id="CHEBI:456216"/>
        <dbReference type="EC" id="2.7.11.1"/>
    </reaction>
</comment>
<dbReference type="GO" id="GO:0016020">
    <property type="term" value="C:membrane"/>
    <property type="evidence" value="ECO:0007669"/>
    <property type="project" value="UniProtKB-SubCell"/>
</dbReference>
<sequence>METSHFTFSFLLVAFSYLLSLCAQMTVLTGNFKCSSSPSTCISLVGYSSRHSTTLGNIQTLFSVKNFRLILEANNLPFSTTDAERVNPDQVVRIPIPCSCSNGTGVSNRVPVYKAKQGESLHYMGIEIFGGLVSYQKISDMNSLTDKSEIKISQKFWIPLPCSCDQLDGQNVVHYAHVVKEGSSLGEIAAQFGTDITTLARLNGISGDAPFLADYPLDVPLRGDARYTRCAPRFRCGHLTDLSYPFWTPEREECGHPDFKVNCSGDFAEFSKSSVKFRILAMNYDDHTIRLARMDYINNLCLQNAENETINQQVLPYSRDTQLVTFNYKCPSSMEDLNCEVDIGGQSYLFSSPSNLTSCKRNVIIPISRSALEIAERNQSEEAIKKALDGGFELNFNSDCSECVRSGGACGHSQGSRAFVCYCIDGNYEHTCHSVKKSRLSRKVKIGIGLACGFMGTVSIAIGLVIFKTSLGFRKRKTSHNSRNHDLKALTQLKQYSYAEVKKITKSFSHTDLENGEHTRKFGDEITREEKEIAKKMILVGLWCIQPCPSNRPPMNRVVEMMEGSLDALEVPPKPSLHLSAAPLAESSWLSEENSSYSEVLI</sequence>
<keyword evidence="3 10" id="KW-0812">Transmembrane</keyword>
<feature type="non-terminal residue" evidence="13">
    <location>
        <position position="1"/>
    </location>
</feature>
<evidence type="ECO:0000313" key="13">
    <source>
        <dbReference type="EMBL" id="CAH2079716.1"/>
    </source>
</evidence>
<feature type="domain" description="LysM" evidence="12">
    <location>
        <begin position="175"/>
        <end position="219"/>
    </location>
</feature>
<evidence type="ECO:0000259" key="12">
    <source>
        <dbReference type="PROSITE" id="PS51782"/>
    </source>
</evidence>
<dbReference type="SMART" id="SM00257">
    <property type="entry name" value="LysM"/>
    <property type="match status" value="2"/>
</dbReference>
<gene>
    <name evidence="13" type="ORF">TAV2_LOCUS23181</name>
</gene>
<feature type="signal peptide" evidence="11">
    <location>
        <begin position="1"/>
        <end position="23"/>
    </location>
</feature>
<feature type="transmembrane region" description="Helical" evidence="10">
    <location>
        <begin position="446"/>
        <end position="467"/>
    </location>
</feature>
<dbReference type="InterPro" id="IPR018392">
    <property type="entry name" value="LysM"/>
</dbReference>
<dbReference type="Pfam" id="PF13947">
    <property type="entry name" value="GUB_WAK_bind"/>
    <property type="match status" value="1"/>
</dbReference>
<dbReference type="GO" id="GO:0030247">
    <property type="term" value="F:polysaccharide binding"/>
    <property type="evidence" value="ECO:0007669"/>
    <property type="project" value="InterPro"/>
</dbReference>
<comment type="subcellular location">
    <subcellularLocation>
        <location evidence="1">Membrane</location>
        <topology evidence="1">Single-pass type I membrane protein</topology>
    </subcellularLocation>
</comment>
<keyword evidence="5 10" id="KW-1133">Transmembrane helix</keyword>
<reference evidence="13 14" key="1">
    <citation type="submission" date="2022-03" db="EMBL/GenBank/DDBJ databases">
        <authorList>
            <person name="Nunn A."/>
            <person name="Chopra R."/>
            <person name="Nunn A."/>
            <person name="Contreras Garrido A."/>
        </authorList>
    </citation>
    <scope>NUCLEOTIDE SEQUENCE [LARGE SCALE GENOMIC DNA]</scope>
</reference>
<dbReference type="CDD" id="cd00118">
    <property type="entry name" value="LysM"/>
    <property type="match status" value="1"/>
</dbReference>
<dbReference type="InterPro" id="IPR032872">
    <property type="entry name" value="WAK_assoc_C"/>
</dbReference>
<evidence type="ECO:0000256" key="8">
    <source>
        <dbReference type="ARBA" id="ARBA00047899"/>
    </source>
</evidence>
<dbReference type="EC" id="2.7.11.1" evidence="2"/>